<gene>
    <name evidence="3" type="ORF">D1869_13655</name>
    <name evidence="2" type="ORF">HNQ62_002278</name>
</gene>
<dbReference type="OrthoDB" id="41314at2157"/>
<dbReference type="Gene3D" id="1.10.10.10">
    <property type="entry name" value="Winged helix-like DNA-binding domain superfamily/Winged helix DNA-binding domain"/>
    <property type="match status" value="1"/>
</dbReference>
<reference evidence="3 4" key="1">
    <citation type="submission" date="2019-10" db="EMBL/GenBank/DDBJ databases">
        <title>Genome Sequences from Six Type Strain Members of the Archaeal Family Sulfolobaceae: Acidianus ambivalens, Acidianus infernus, Metallosphaera prunae, Stygiolobus azoricus, Sulfolobus metallicus, and Sulfurisphaera ohwakuensis.</title>
        <authorList>
            <person name="Counts J.A."/>
            <person name="Kelly R.M."/>
        </authorList>
    </citation>
    <scope>NUCLEOTIDE SEQUENCE [LARGE SCALE GENOMIC DNA]</scope>
    <source>
        <strain evidence="3 4">TA-1</strain>
    </source>
</reference>
<evidence type="ECO:0000259" key="1">
    <source>
        <dbReference type="Pfam" id="PF14947"/>
    </source>
</evidence>
<name>A0A650CK41_SULOH</name>
<organism evidence="3 4">
    <name type="scientific">Sulfurisphaera ohwakuensis</name>
    <dbReference type="NCBI Taxonomy" id="69656"/>
    <lineage>
        <taxon>Archaea</taxon>
        <taxon>Thermoproteota</taxon>
        <taxon>Thermoprotei</taxon>
        <taxon>Sulfolobales</taxon>
        <taxon>Sulfolobaceae</taxon>
        <taxon>Sulfurisphaera</taxon>
    </lineage>
</organism>
<protein>
    <submittedName>
        <fullName evidence="2">Putative transcriptional regulator</fullName>
    </submittedName>
</protein>
<evidence type="ECO:0000313" key="3">
    <source>
        <dbReference type="EMBL" id="QGR18118.1"/>
    </source>
</evidence>
<keyword evidence="4" id="KW-1185">Reference proteome</keyword>
<evidence type="ECO:0000313" key="2">
    <source>
        <dbReference type="EMBL" id="MBB5254504.1"/>
    </source>
</evidence>
<dbReference type="EMBL" id="CP045484">
    <property type="protein sequence ID" value="QGR18118.1"/>
    <property type="molecule type" value="Genomic_DNA"/>
</dbReference>
<dbReference type="KEGG" id="soh:D1869_13655"/>
<sequence>MLSELKEKILSIINSYNRPVLFKDIKDQLNISTDALKRELNYLIKEGLIKKEKGRYALTEAGKKLLQR</sequence>
<reference evidence="2 5" key="2">
    <citation type="submission" date="2020-08" db="EMBL/GenBank/DDBJ databases">
        <title>Genomic Encyclopedia of Type Strains, Phase IV (KMG-IV): sequencing the most valuable type-strain genomes for metagenomic binning, comparative biology and taxonomic classification.</title>
        <authorList>
            <person name="Goeker M."/>
        </authorList>
    </citation>
    <scope>NUCLEOTIDE SEQUENCE [LARGE SCALE GENOMIC DNA]</scope>
    <source>
        <strain evidence="2 5">DSM 12421</strain>
    </source>
</reference>
<dbReference type="InterPro" id="IPR038723">
    <property type="entry name" value="ArnR1-like_HTH"/>
</dbReference>
<dbReference type="SUPFAM" id="SSF46785">
    <property type="entry name" value="Winged helix' DNA-binding domain"/>
    <property type="match status" value="1"/>
</dbReference>
<dbReference type="Proteomes" id="UP000582213">
    <property type="component" value="Unassembled WGS sequence"/>
</dbReference>
<dbReference type="InterPro" id="IPR036388">
    <property type="entry name" value="WH-like_DNA-bd_sf"/>
</dbReference>
<accession>A0A650CK41</accession>
<dbReference type="EMBL" id="JACHFY010000017">
    <property type="protein sequence ID" value="MBB5254504.1"/>
    <property type="molecule type" value="Genomic_DNA"/>
</dbReference>
<evidence type="ECO:0000313" key="5">
    <source>
        <dbReference type="Proteomes" id="UP000582213"/>
    </source>
</evidence>
<dbReference type="GeneID" id="42802310"/>
<dbReference type="AlphaFoldDB" id="A0A650CK41"/>
<proteinExistence type="predicted"/>
<dbReference type="InterPro" id="IPR036390">
    <property type="entry name" value="WH_DNA-bd_sf"/>
</dbReference>
<dbReference type="Proteomes" id="UP000427373">
    <property type="component" value="Chromosome"/>
</dbReference>
<feature type="domain" description="ArnR1-like winged helix-turn-helix" evidence="1">
    <location>
        <begin position="24"/>
        <end position="67"/>
    </location>
</feature>
<dbReference type="Pfam" id="PF14947">
    <property type="entry name" value="HTH_45"/>
    <property type="match status" value="1"/>
</dbReference>
<evidence type="ECO:0000313" key="4">
    <source>
        <dbReference type="Proteomes" id="UP000427373"/>
    </source>
</evidence>
<dbReference type="RefSeq" id="WP_156015607.1">
    <property type="nucleotide sequence ID" value="NZ_CP045484.1"/>
</dbReference>